<dbReference type="EMBL" id="JAAZSR010000565">
    <property type="protein sequence ID" value="NKX52500.1"/>
    <property type="molecule type" value="Genomic_DNA"/>
</dbReference>
<dbReference type="SUPFAM" id="SSF55073">
    <property type="entry name" value="Nucleotide cyclase"/>
    <property type="match status" value="1"/>
</dbReference>
<evidence type="ECO:0000259" key="1">
    <source>
        <dbReference type="PROSITE" id="PS50883"/>
    </source>
</evidence>
<dbReference type="SMART" id="SM00267">
    <property type="entry name" value="GGDEF"/>
    <property type="match status" value="1"/>
</dbReference>
<comment type="caution">
    <text evidence="3">The sequence shown here is derived from an EMBL/GenBank/DDBJ whole genome shotgun (WGS) entry which is preliminary data.</text>
</comment>
<keyword evidence="4" id="KW-1185">Reference proteome</keyword>
<dbReference type="PANTHER" id="PTHR44757:SF2">
    <property type="entry name" value="BIOFILM ARCHITECTURE MAINTENANCE PROTEIN MBAA"/>
    <property type="match status" value="1"/>
</dbReference>
<proteinExistence type="predicted"/>
<feature type="non-terminal residue" evidence="3">
    <location>
        <position position="195"/>
    </location>
</feature>
<reference evidence="3 4" key="1">
    <citation type="submission" date="2020-04" db="EMBL/GenBank/DDBJ databases">
        <authorList>
            <person name="Liu S."/>
        </authorList>
    </citation>
    <scope>NUCLEOTIDE SEQUENCE [LARGE SCALE GENOMIC DNA]</scope>
    <source>
        <strain evidence="3 4">CGMCC 1.15091</strain>
    </source>
</reference>
<dbReference type="InterPro" id="IPR001633">
    <property type="entry name" value="EAL_dom"/>
</dbReference>
<dbReference type="Gene3D" id="3.20.20.450">
    <property type="entry name" value="EAL domain"/>
    <property type="match status" value="1"/>
</dbReference>
<dbReference type="InterPro" id="IPR043128">
    <property type="entry name" value="Rev_trsase/Diguanyl_cyclase"/>
</dbReference>
<dbReference type="Gene3D" id="3.30.70.270">
    <property type="match status" value="1"/>
</dbReference>
<dbReference type="SUPFAM" id="SSF141868">
    <property type="entry name" value="EAL domain-like"/>
    <property type="match status" value="1"/>
</dbReference>
<dbReference type="NCBIfam" id="TIGR00254">
    <property type="entry name" value="GGDEF"/>
    <property type="match status" value="1"/>
</dbReference>
<sequence length="195" mass="21472">AFTERLRDCVRPTDVLARLGGDEFAALLIDASPEDAHRVAGNIVAQAAAPFCHDGHTLHISASIGLAMARGIAREQELSQLDVLLRHADGAMLEAKSAGKGRVVWLERRETSRFARHAHIRRRLQTAVENGAFRLHYQTQLDLSTGNSSSVEALLRWRDEELGDVAPAEFIPIAESVRLIHDIGRWVINEACAQA</sequence>
<dbReference type="Proteomes" id="UP000523795">
    <property type="component" value="Unassembled WGS sequence"/>
</dbReference>
<evidence type="ECO:0000313" key="3">
    <source>
        <dbReference type="EMBL" id="NKX52500.1"/>
    </source>
</evidence>
<dbReference type="PANTHER" id="PTHR44757">
    <property type="entry name" value="DIGUANYLATE CYCLASE DGCP"/>
    <property type="match status" value="1"/>
</dbReference>
<dbReference type="InterPro" id="IPR052155">
    <property type="entry name" value="Biofilm_reg_signaling"/>
</dbReference>
<evidence type="ECO:0000259" key="2">
    <source>
        <dbReference type="PROSITE" id="PS50887"/>
    </source>
</evidence>
<gene>
    <name evidence="3" type="ORF">HER39_18370</name>
</gene>
<evidence type="ECO:0000313" key="4">
    <source>
        <dbReference type="Proteomes" id="UP000523795"/>
    </source>
</evidence>
<protein>
    <submittedName>
        <fullName evidence="3">EAL domain-containing protein</fullName>
    </submittedName>
</protein>
<name>A0ABX1JUP6_9MICC</name>
<dbReference type="InterPro" id="IPR029787">
    <property type="entry name" value="Nucleotide_cyclase"/>
</dbReference>
<feature type="domain" description="GGDEF" evidence="2">
    <location>
        <begin position="1"/>
        <end position="108"/>
    </location>
</feature>
<dbReference type="Pfam" id="PF00990">
    <property type="entry name" value="GGDEF"/>
    <property type="match status" value="1"/>
</dbReference>
<accession>A0ABX1JUP6</accession>
<dbReference type="InterPro" id="IPR000160">
    <property type="entry name" value="GGDEF_dom"/>
</dbReference>
<dbReference type="Pfam" id="PF00563">
    <property type="entry name" value="EAL"/>
    <property type="match status" value="1"/>
</dbReference>
<feature type="non-terminal residue" evidence="3">
    <location>
        <position position="1"/>
    </location>
</feature>
<dbReference type="CDD" id="cd01948">
    <property type="entry name" value="EAL"/>
    <property type="match status" value="1"/>
</dbReference>
<feature type="domain" description="EAL" evidence="1">
    <location>
        <begin position="117"/>
        <end position="195"/>
    </location>
</feature>
<dbReference type="PROSITE" id="PS50887">
    <property type="entry name" value="GGDEF"/>
    <property type="match status" value="1"/>
</dbReference>
<dbReference type="PROSITE" id="PS50883">
    <property type="entry name" value="EAL"/>
    <property type="match status" value="1"/>
</dbReference>
<dbReference type="InterPro" id="IPR035919">
    <property type="entry name" value="EAL_sf"/>
</dbReference>
<dbReference type="CDD" id="cd01949">
    <property type="entry name" value="GGDEF"/>
    <property type="match status" value="1"/>
</dbReference>
<organism evidence="3 4">
    <name type="scientific">Arthrobacter deserti</name>
    <dbReference type="NCBI Taxonomy" id="1742687"/>
    <lineage>
        <taxon>Bacteria</taxon>
        <taxon>Bacillati</taxon>
        <taxon>Actinomycetota</taxon>
        <taxon>Actinomycetes</taxon>
        <taxon>Micrococcales</taxon>
        <taxon>Micrococcaceae</taxon>
        <taxon>Arthrobacter</taxon>
    </lineage>
</organism>